<dbReference type="SUPFAM" id="SSF56815">
    <property type="entry name" value="Sec1/munc18-like (SM) proteins"/>
    <property type="match status" value="1"/>
</dbReference>
<dbReference type="PANTHER" id="PTHR11679">
    <property type="entry name" value="VESICLE PROTEIN SORTING-ASSOCIATED"/>
    <property type="match status" value="1"/>
</dbReference>
<comment type="caution">
    <text evidence="2">The sequence shown here is derived from an EMBL/GenBank/DDBJ whole genome shotgun (WGS) entry which is preliminary data.</text>
</comment>
<dbReference type="AlphaFoldDB" id="A0AAV2QRB4"/>
<dbReference type="Gene3D" id="3.40.50.1910">
    <property type="match status" value="1"/>
</dbReference>
<dbReference type="InterPro" id="IPR027482">
    <property type="entry name" value="Sec1-like_dom2"/>
</dbReference>
<proteinExistence type="inferred from homology"/>
<dbReference type="InterPro" id="IPR036045">
    <property type="entry name" value="Sec1-like_sf"/>
</dbReference>
<dbReference type="GO" id="GO:0016192">
    <property type="term" value="P:vesicle-mediated transport"/>
    <property type="evidence" value="ECO:0007669"/>
    <property type="project" value="InterPro"/>
</dbReference>
<feature type="non-terminal residue" evidence="2">
    <location>
        <position position="207"/>
    </location>
</feature>
<dbReference type="Pfam" id="PF00995">
    <property type="entry name" value="Sec1"/>
    <property type="match status" value="1"/>
</dbReference>
<gene>
    <name evidence="2" type="ORF">MNOR_LOCUS14575</name>
</gene>
<organism evidence="2 3">
    <name type="scientific">Meganyctiphanes norvegica</name>
    <name type="common">Northern krill</name>
    <name type="synonym">Thysanopoda norvegica</name>
    <dbReference type="NCBI Taxonomy" id="48144"/>
    <lineage>
        <taxon>Eukaryota</taxon>
        <taxon>Metazoa</taxon>
        <taxon>Ecdysozoa</taxon>
        <taxon>Arthropoda</taxon>
        <taxon>Crustacea</taxon>
        <taxon>Multicrustacea</taxon>
        <taxon>Malacostraca</taxon>
        <taxon>Eumalacostraca</taxon>
        <taxon>Eucarida</taxon>
        <taxon>Euphausiacea</taxon>
        <taxon>Euphausiidae</taxon>
        <taxon>Meganyctiphanes</taxon>
    </lineage>
</organism>
<reference evidence="2 3" key="1">
    <citation type="submission" date="2024-05" db="EMBL/GenBank/DDBJ databases">
        <authorList>
            <person name="Wallberg A."/>
        </authorList>
    </citation>
    <scope>NUCLEOTIDE SEQUENCE [LARGE SCALE GENOMIC DNA]</scope>
</reference>
<evidence type="ECO:0000313" key="2">
    <source>
        <dbReference type="EMBL" id="CAL4092369.1"/>
    </source>
</evidence>
<feature type="non-terminal residue" evidence="2">
    <location>
        <position position="1"/>
    </location>
</feature>
<sequence>VWRNDYNGASQTFGLFHIYYHLPSSKTETEFVWGHQGLYDHTVSLKQNVFLKPLKVYLNMTANSGLSEYTGGVAKTVSMFSKLMNQGSALVVEGVKNFVLKENKLPITRIVDHLMELKNSEETKEYLYFDSKLLRPSDGNLASARTKTPFQDAVVFVVGGGNYMEYANLSSYAKNKTGASIKRVIYGCTDVVNAEQFINQVLTLQIE</sequence>
<accession>A0AAV2QRB4</accession>
<dbReference type="EMBL" id="CAXKWB010008773">
    <property type="protein sequence ID" value="CAL4092369.1"/>
    <property type="molecule type" value="Genomic_DNA"/>
</dbReference>
<dbReference type="Proteomes" id="UP001497623">
    <property type="component" value="Unassembled WGS sequence"/>
</dbReference>
<keyword evidence="3" id="KW-1185">Reference proteome</keyword>
<dbReference type="InterPro" id="IPR001619">
    <property type="entry name" value="Sec1-like"/>
</dbReference>
<name>A0AAV2QRB4_MEGNR</name>
<comment type="similarity">
    <text evidence="1">Belongs to the STXBP/unc-18/SEC1 family.</text>
</comment>
<evidence type="ECO:0000256" key="1">
    <source>
        <dbReference type="ARBA" id="ARBA00009884"/>
    </source>
</evidence>
<protein>
    <submittedName>
        <fullName evidence="2">Uncharacterized protein</fullName>
    </submittedName>
</protein>
<evidence type="ECO:0000313" key="3">
    <source>
        <dbReference type="Proteomes" id="UP001497623"/>
    </source>
</evidence>